<organism evidence="2 3">
    <name type="scientific">Saonia flava</name>
    <dbReference type="NCBI Taxonomy" id="523696"/>
    <lineage>
        <taxon>Bacteria</taxon>
        <taxon>Pseudomonadati</taxon>
        <taxon>Bacteroidota</taxon>
        <taxon>Flavobacteriia</taxon>
        <taxon>Flavobacteriales</taxon>
        <taxon>Flavobacteriaceae</taxon>
        <taxon>Saonia</taxon>
    </lineage>
</organism>
<dbReference type="InterPro" id="IPR001466">
    <property type="entry name" value="Beta-lactam-related"/>
</dbReference>
<dbReference type="SUPFAM" id="SSF56601">
    <property type="entry name" value="beta-lactamase/transpeptidase-like"/>
    <property type="match status" value="1"/>
</dbReference>
<evidence type="ECO:0000313" key="2">
    <source>
        <dbReference type="EMBL" id="NJB70600.1"/>
    </source>
</evidence>
<dbReference type="RefSeq" id="WP_167961540.1">
    <property type="nucleotide sequence ID" value="NZ_JAATJJ010000001.1"/>
</dbReference>
<evidence type="ECO:0000259" key="1">
    <source>
        <dbReference type="Pfam" id="PF00144"/>
    </source>
</evidence>
<dbReference type="Proteomes" id="UP000590442">
    <property type="component" value="Unassembled WGS sequence"/>
</dbReference>
<keyword evidence="3" id="KW-1185">Reference proteome</keyword>
<reference evidence="2 3" key="1">
    <citation type="submission" date="2020-03" db="EMBL/GenBank/DDBJ databases">
        <title>Genomic Encyclopedia of Type Strains, Phase IV (KMG-IV): sequencing the most valuable type-strain genomes for metagenomic binning, comparative biology and taxonomic classification.</title>
        <authorList>
            <person name="Goeker M."/>
        </authorList>
    </citation>
    <scope>NUCLEOTIDE SEQUENCE [LARGE SCALE GENOMIC DNA]</scope>
    <source>
        <strain evidence="2 3">DSM 29762</strain>
    </source>
</reference>
<dbReference type="InterPro" id="IPR012338">
    <property type="entry name" value="Beta-lactam/transpept-like"/>
</dbReference>
<dbReference type="PANTHER" id="PTHR43283:SF7">
    <property type="entry name" value="BETA-LACTAMASE-RELATED DOMAIN-CONTAINING PROTEIN"/>
    <property type="match status" value="1"/>
</dbReference>
<dbReference type="EMBL" id="JAATJJ010000001">
    <property type="protein sequence ID" value="NJB70600.1"/>
    <property type="molecule type" value="Genomic_DNA"/>
</dbReference>
<sequence length="362" mass="40917">MKVQIIFLVSLFSITLISCSKDKDNDPEPSPEVKAMYFPKINSSDWETISVEELDWNPDAEQPLYDFLEDHNTDAFVVLKDGRIVLEKYFGDFDASKSHTWNSAAKTLTAFTIGIAQEEGLLSIDNPSSDYMGEGWSSLTLEQEQLITVKHHLTMTSGLDYTDDIFCTDKECLLYKNDPGTYWYYHNAPYTLLDEVISGAVGKDYKTYFYEKVRDRIGMQGSWLKIGYNNLYFSTARSMARFGLLNLNKGIWDGTSILTDESIFNQMTNTSQDLNTSYGYLWWLNGKNSYKVPGSEELFTGKLIPSAPDDLIAGLGAFDQKLYVVPSKGLVVVRMGDSADAEQLGPSSFDNNLWLKLNDLIE</sequence>
<dbReference type="AlphaFoldDB" id="A0A846QUG7"/>
<dbReference type="Pfam" id="PF00144">
    <property type="entry name" value="Beta-lactamase"/>
    <property type="match status" value="1"/>
</dbReference>
<name>A0A846QUG7_9FLAO</name>
<gene>
    <name evidence="2" type="ORF">GGR42_001062</name>
</gene>
<comment type="caution">
    <text evidence="2">The sequence shown here is derived from an EMBL/GenBank/DDBJ whole genome shotgun (WGS) entry which is preliminary data.</text>
</comment>
<dbReference type="PANTHER" id="PTHR43283">
    <property type="entry name" value="BETA-LACTAMASE-RELATED"/>
    <property type="match status" value="1"/>
</dbReference>
<dbReference type="PROSITE" id="PS51257">
    <property type="entry name" value="PROKAR_LIPOPROTEIN"/>
    <property type="match status" value="1"/>
</dbReference>
<protein>
    <submittedName>
        <fullName evidence="2">CubicO group peptidase (Beta-lactamase class C family)</fullName>
    </submittedName>
</protein>
<dbReference type="InterPro" id="IPR050789">
    <property type="entry name" value="Diverse_Enzym_Activities"/>
</dbReference>
<feature type="domain" description="Beta-lactamase-related" evidence="1">
    <location>
        <begin position="74"/>
        <end position="335"/>
    </location>
</feature>
<dbReference type="Gene3D" id="3.40.710.10">
    <property type="entry name" value="DD-peptidase/beta-lactamase superfamily"/>
    <property type="match status" value="1"/>
</dbReference>
<evidence type="ECO:0000313" key="3">
    <source>
        <dbReference type="Proteomes" id="UP000590442"/>
    </source>
</evidence>
<proteinExistence type="predicted"/>
<accession>A0A846QUG7</accession>